<gene>
    <name evidence="1" type="ORF">BN4615_P5474</name>
</gene>
<dbReference type="EMBL" id="LT559118">
    <property type="protein sequence ID" value="SBO95958.1"/>
    <property type="molecule type" value="Genomic_DNA"/>
</dbReference>
<reference evidence="1" key="1">
    <citation type="submission" date="2016-04" db="EMBL/GenBank/DDBJ databases">
        <authorList>
            <person name="Evans L.H."/>
            <person name="Alamgir A."/>
            <person name="Owens N."/>
            <person name="Weber N.D."/>
            <person name="Virtaneva K."/>
            <person name="Barbian K."/>
            <person name="Babar A."/>
            <person name="Rosenke K."/>
        </authorList>
    </citation>
    <scope>NUCLEOTIDE SEQUENCE</scope>
    <source>
        <strain evidence="1">Nono1</strain>
    </source>
</reference>
<dbReference type="AlphaFoldDB" id="A0A1M4EB89"/>
<name>A0A1M4EB89_9ACTN</name>
<sequence length="199" mass="21147">MLAPALGGAPLPDAFVEAVFAAGEPAQLGLLATNQRLLSDRPSLPDRLAATGQAPVARVALELVSARQPAWSLRARRRGLSCATGVGWAGPEGAMIPLSGLRHRLSGRRAIGIRDLAAEAGAWEARLAAAGKHDEGGADSDTVHQIFADAEVSQLREHLEVVARLLPYLPPKLRATYLVGQPEDKQRLWVDAFAMMAAR</sequence>
<dbReference type="RefSeq" id="WP_225275298.1">
    <property type="nucleotide sequence ID" value="NZ_CP084058.1"/>
</dbReference>
<evidence type="ECO:0000313" key="1">
    <source>
        <dbReference type="EMBL" id="SBO95958.1"/>
    </source>
</evidence>
<accession>A0A1M4EB89</accession>
<organism evidence="1">
    <name type="scientific">Nonomuraea gerenzanensis</name>
    <dbReference type="NCBI Taxonomy" id="93944"/>
    <lineage>
        <taxon>Bacteria</taxon>
        <taxon>Bacillati</taxon>
        <taxon>Actinomycetota</taxon>
        <taxon>Actinomycetes</taxon>
        <taxon>Streptosporangiales</taxon>
        <taxon>Streptosporangiaceae</taxon>
        <taxon>Nonomuraea</taxon>
    </lineage>
</organism>
<proteinExistence type="predicted"/>
<protein>
    <submittedName>
        <fullName evidence="1">Uncharacterized protein</fullName>
    </submittedName>
</protein>